<keyword evidence="3" id="KW-1185">Reference proteome</keyword>
<accession>A0A2P2DF86</accession>
<evidence type="ECO:0000313" key="2">
    <source>
        <dbReference type="EMBL" id="GBF43230.1"/>
    </source>
</evidence>
<dbReference type="InterPro" id="IPR011991">
    <property type="entry name" value="ArsR-like_HTH"/>
</dbReference>
<dbReference type="InterPro" id="IPR001845">
    <property type="entry name" value="HTH_ArsR_DNA-bd_dom"/>
</dbReference>
<dbReference type="GO" id="GO:0003700">
    <property type="term" value="F:DNA-binding transcription factor activity"/>
    <property type="evidence" value="ECO:0007669"/>
    <property type="project" value="InterPro"/>
</dbReference>
<gene>
    <name evidence="2" type="ORF">LPTSP2_25270</name>
</gene>
<dbReference type="RefSeq" id="WP_108960197.1">
    <property type="nucleotide sequence ID" value="NZ_BFAZ01000009.1"/>
</dbReference>
<name>A0A2P2DF86_9LEPT</name>
<dbReference type="InterPro" id="IPR036390">
    <property type="entry name" value="WH_DNA-bd_sf"/>
</dbReference>
<dbReference type="OrthoDB" id="9799175at2"/>
<dbReference type="Gene3D" id="1.10.10.10">
    <property type="entry name" value="Winged helix-like DNA-binding domain superfamily/Winged helix DNA-binding domain"/>
    <property type="match status" value="1"/>
</dbReference>
<sequence length="114" mass="13336">MQKEGKGTDLIFKAMADPNRRKVLDLLFSNNGQTLTQLCEQLDMQRQSATQHIEILVKANLVTVVWKGREKLHFLNPVPIYEVYERWVRKFEENRLGFLHEIKTQLEGDNHGTT</sequence>
<proteinExistence type="predicted"/>
<dbReference type="CDD" id="cd00090">
    <property type="entry name" value="HTH_ARSR"/>
    <property type="match status" value="1"/>
</dbReference>
<comment type="caution">
    <text evidence="2">The sequence shown here is derived from an EMBL/GenBank/DDBJ whole genome shotgun (WGS) entry which is preliminary data.</text>
</comment>
<evidence type="ECO:0000259" key="1">
    <source>
        <dbReference type="PROSITE" id="PS50987"/>
    </source>
</evidence>
<dbReference type="SMART" id="SM00418">
    <property type="entry name" value="HTH_ARSR"/>
    <property type="match status" value="1"/>
</dbReference>
<dbReference type="PROSITE" id="PS50987">
    <property type="entry name" value="HTH_ARSR_2"/>
    <property type="match status" value="1"/>
</dbReference>
<dbReference type="Proteomes" id="UP000245206">
    <property type="component" value="Unassembled WGS sequence"/>
</dbReference>
<dbReference type="SUPFAM" id="SSF46785">
    <property type="entry name" value="Winged helix' DNA-binding domain"/>
    <property type="match status" value="1"/>
</dbReference>
<dbReference type="Pfam" id="PF12840">
    <property type="entry name" value="HTH_20"/>
    <property type="match status" value="1"/>
</dbReference>
<evidence type="ECO:0000313" key="3">
    <source>
        <dbReference type="Proteomes" id="UP000245206"/>
    </source>
</evidence>
<protein>
    <submittedName>
        <fullName evidence="2">ArsR family transcriptional regulator</fullName>
    </submittedName>
</protein>
<dbReference type="InterPro" id="IPR036388">
    <property type="entry name" value="WH-like_DNA-bd_sf"/>
</dbReference>
<reference evidence="3" key="1">
    <citation type="journal article" date="2019" name="Microbiol. Immunol.">
        <title>Molecular and phenotypic characterization of Leptospira johnsonii sp. nov., Leptospira ellinghausenii sp. nov. and Leptospira ryugenii sp. nov. isolated from soil and water in Japan.</title>
        <authorList>
            <person name="Masuzawa T."/>
            <person name="Saito M."/>
            <person name="Nakao R."/>
            <person name="Nikaido Y."/>
            <person name="Matsumoto M."/>
            <person name="Ogawa M."/>
            <person name="Yokoyama M."/>
            <person name="Hidaka Y."/>
            <person name="Tomita J."/>
            <person name="Sakakibara K."/>
            <person name="Suzuki K."/>
            <person name="Yasuda S."/>
            <person name="Sato H."/>
            <person name="Yamaguchi M."/>
            <person name="Yoshida S.I."/>
            <person name="Koizumi N."/>
            <person name="Kawamura Y."/>
        </authorList>
    </citation>
    <scope>NUCLEOTIDE SEQUENCE [LARGE SCALE GENOMIC DNA]</scope>
    <source>
        <strain evidence="3">E18</strain>
    </source>
</reference>
<dbReference type="AlphaFoldDB" id="A0A2P2DF86"/>
<dbReference type="PANTHER" id="PTHR38600">
    <property type="entry name" value="TRANSCRIPTIONAL REGULATORY PROTEIN"/>
    <property type="match status" value="1"/>
</dbReference>
<dbReference type="PANTHER" id="PTHR38600:SF1">
    <property type="entry name" value="TRANSCRIPTIONAL REGULATORY PROTEIN"/>
    <property type="match status" value="1"/>
</dbReference>
<feature type="domain" description="HTH arsR-type" evidence="1">
    <location>
        <begin position="1"/>
        <end position="95"/>
    </location>
</feature>
<dbReference type="EMBL" id="BFAZ01000009">
    <property type="protein sequence ID" value="GBF43230.1"/>
    <property type="molecule type" value="Genomic_DNA"/>
</dbReference>
<organism evidence="2 3">
    <name type="scientific">Leptospira ellinghausenii</name>
    <dbReference type="NCBI Taxonomy" id="1917822"/>
    <lineage>
        <taxon>Bacteria</taxon>
        <taxon>Pseudomonadati</taxon>
        <taxon>Spirochaetota</taxon>
        <taxon>Spirochaetia</taxon>
        <taxon>Leptospirales</taxon>
        <taxon>Leptospiraceae</taxon>
        <taxon>Leptospira</taxon>
    </lineage>
</organism>